<organism evidence="3 4">
    <name type="scientific">Natronospirillum operosum</name>
    <dbReference type="NCBI Taxonomy" id="2759953"/>
    <lineage>
        <taxon>Bacteria</taxon>
        <taxon>Pseudomonadati</taxon>
        <taxon>Pseudomonadota</taxon>
        <taxon>Gammaproteobacteria</taxon>
        <taxon>Oceanospirillales</taxon>
        <taxon>Natronospirillaceae</taxon>
        <taxon>Natronospirillum</taxon>
    </lineage>
</organism>
<accession>A0A4Z0W7R2</accession>
<keyword evidence="1" id="KW-0676">Redox-active center</keyword>
<dbReference type="AlphaFoldDB" id="A0A4Z0W7R2"/>
<dbReference type="PANTHER" id="PTHR43601:SF3">
    <property type="entry name" value="THIOREDOXIN, MITOCHONDRIAL"/>
    <property type="match status" value="1"/>
</dbReference>
<dbReference type="GO" id="GO:0006950">
    <property type="term" value="P:response to stress"/>
    <property type="evidence" value="ECO:0007669"/>
    <property type="project" value="UniProtKB-ARBA"/>
</dbReference>
<dbReference type="PANTHER" id="PTHR43601">
    <property type="entry name" value="THIOREDOXIN, MITOCHONDRIAL"/>
    <property type="match status" value="1"/>
</dbReference>
<evidence type="ECO:0000256" key="1">
    <source>
        <dbReference type="ARBA" id="ARBA00023284"/>
    </source>
</evidence>
<name>A0A4Z0W7R2_9GAMM</name>
<evidence type="ECO:0000313" key="4">
    <source>
        <dbReference type="Proteomes" id="UP000297475"/>
    </source>
</evidence>
<sequence>MSAATFSTADNIIDVTEQTFMQDIVEQSRTKPVLVDFWADWCGPCQNLMPILEGLAQAQPDRFVLARVNADAEQGLTAQFGVRSLPTVVLVLDGALAGHFTGAKSQSEVEAFLDEHLGPLTEATEEAVEAESPPEQNAELDLLEASYQADPGPASAHALAMGCAQAGQYERAFELLLDLLRQDMDWNNNQGRQDMQQLFGECPDKALVARYQRRLMTLLF</sequence>
<feature type="domain" description="Thioredoxin" evidence="2">
    <location>
        <begin position="1"/>
        <end position="118"/>
    </location>
</feature>
<comment type="caution">
    <text evidence="3">The sequence shown here is derived from an EMBL/GenBank/DDBJ whole genome shotgun (WGS) entry which is preliminary data.</text>
</comment>
<dbReference type="CDD" id="cd02947">
    <property type="entry name" value="TRX_family"/>
    <property type="match status" value="1"/>
</dbReference>
<dbReference type="Proteomes" id="UP000297475">
    <property type="component" value="Unassembled WGS sequence"/>
</dbReference>
<dbReference type="OrthoDB" id="9790390at2"/>
<dbReference type="InterPro" id="IPR017937">
    <property type="entry name" value="Thioredoxin_CS"/>
</dbReference>
<dbReference type="PROSITE" id="PS00194">
    <property type="entry name" value="THIOREDOXIN_1"/>
    <property type="match status" value="1"/>
</dbReference>
<dbReference type="Pfam" id="PF14561">
    <property type="entry name" value="TPR_20"/>
    <property type="match status" value="1"/>
</dbReference>
<dbReference type="InterPro" id="IPR011990">
    <property type="entry name" value="TPR-like_helical_dom_sf"/>
</dbReference>
<proteinExistence type="predicted"/>
<dbReference type="GO" id="GO:0015036">
    <property type="term" value="F:disulfide oxidoreductase activity"/>
    <property type="evidence" value="ECO:0007669"/>
    <property type="project" value="UniProtKB-ARBA"/>
</dbReference>
<dbReference type="EMBL" id="SRMF01000004">
    <property type="protein sequence ID" value="TGG92767.1"/>
    <property type="molecule type" value="Genomic_DNA"/>
</dbReference>
<evidence type="ECO:0000313" key="3">
    <source>
        <dbReference type="EMBL" id="TGG92767.1"/>
    </source>
</evidence>
<dbReference type="InterPro" id="IPR013766">
    <property type="entry name" value="Thioredoxin_domain"/>
</dbReference>
<reference evidence="3 4" key="1">
    <citation type="submission" date="2019-04" db="EMBL/GenBank/DDBJ databases">
        <title>Natronospirillum operosus gen. nov., sp. nov., a haloalkaliphilic satellite isolated from decaying biomass of laboratory culture of cyanobacterium Geitlerinema sp. and proposal of Natronospirillaceae fam. nov. and Saccharospirillaceae fam. nov.</title>
        <authorList>
            <person name="Kevbrin V."/>
            <person name="Boltyanskaya Y."/>
            <person name="Koziaeva V."/>
            <person name="Grouzdev D.S."/>
            <person name="Park M."/>
            <person name="Cho J."/>
        </authorList>
    </citation>
    <scope>NUCLEOTIDE SEQUENCE [LARGE SCALE GENOMIC DNA]</scope>
    <source>
        <strain evidence="3 4">G-116</strain>
    </source>
</reference>
<keyword evidence="4" id="KW-1185">Reference proteome</keyword>
<dbReference type="Pfam" id="PF00085">
    <property type="entry name" value="Thioredoxin"/>
    <property type="match status" value="1"/>
</dbReference>
<dbReference type="InterPro" id="IPR036249">
    <property type="entry name" value="Thioredoxin-like_sf"/>
</dbReference>
<protein>
    <submittedName>
        <fullName evidence="3">Tetratricopeptide repeat protein</fullName>
    </submittedName>
</protein>
<evidence type="ECO:0000259" key="2">
    <source>
        <dbReference type="PROSITE" id="PS51352"/>
    </source>
</evidence>
<dbReference type="RefSeq" id="WP_135483439.1">
    <property type="nucleotide sequence ID" value="NZ_SRMF01000004.1"/>
</dbReference>
<dbReference type="Gene3D" id="1.25.40.10">
    <property type="entry name" value="Tetratricopeptide repeat domain"/>
    <property type="match status" value="1"/>
</dbReference>
<gene>
    <name evidence="3" type="ORF">E4656_11580</name>
</gene>
<dbReference type="Gene3D" id="3.40.30.10">
    <property type="entry name" value="Glutaredoxin"/>
    <property type="match status" value="1"/>
</dbReference>
<dbReference type="PROSITE" id="PS51352">
    <property type="entry name" value="THIOREDOXIN_2"/>
    <property type="match status" value="1"/>
</dbReference>
<dbReference type="GO" id="GO:0045454">
    <property type="term" value="P:cell redox homeostasis"/>
    <property type="evidence" value="ECO:0007669"/>
    <property type="project" value="TreeGrafter"/>
</dbReference>
<dbReference type="SUPFAM" id="SSF52833">
    <property type="entry name" value="Thioredoxin-like"/>
    <property type="match status" value="1"/>
</dbReference>
<dbReference type="PRINTS" id="PR00421">
    <property type="entry name" value="THIOREDOXIN"/>
</dbReference>